<dbReference type="AlphaFoldDB" id="Q9S8R8"/>
<organism>
    <name type="scientific">Phaseolus vulgaris</name>
    <name type="common">Kidney bean</name>
    <name type="synonym">French bean</name>
    <dbReference type="NCBI Taxonomy" id="3885"/>
    <lineage>
        <taxon>Eukaryota</taxon>
        <taxon>Viridiplantae</taxon>
        <taxon>Streptophyta</taxon>
        <taxon>Embryophyta</taxon>
        <taxon>Tracheophyta</taxon>
        <taxon>Spermatophyta</taxon>
        <taxon>Magnoliopsida</taxon>
        <taxon>eudicotyledons</taxon>
        <taxon>Gunneridae</taxon>
        <taxon>Pentapetalae</taxon>
        <taxon>rosids</taxon>
        <taxon>fabids</taxon>
        <taxon>Fabales</taxon>
        <taxon>Fabaceae</taxon>
        <taxon>Papilionoideae</taxon>
        <taxon>50 kb inversion clade</taxon>
        <taxon>NPAAA clade</taxon>
        <taxon>indigoferoid/millettioid clade</taxon>
        <taxon>Phaseoleae</taxon>
        <taxon>Phaseolus</taxon>
    </lineage>
</organism>
<name>Q9S8R8_PHAVU</name>
<dbReference type="PIR" id="S34739">
    <property type="entry name" value="S34739"/>
</dbReference>
<sequence>MDLLLIEKTLVALFAAIIGAILI</sequence>
<reference key="1">
    <citation type="journal article" date="1993" name="Arch. Biochem. Biophys.">
        <title>Microsomally associated heme proteins from French bean: characterization of the cytochrome P450 cinnamate-4-hydroxylase and two peroxidases.</title>
        <authorList>
            <person name="Rodgers M.W."/>
            <person name="Zimmerlin A."/>
            <person name="Werck-Reichhart D."/>
            <person name="Bolwell G.P."/>
        </authorList>
    </citation>
    <scope>PROTEIN SEQUENCE</scope>
</reference>
<keyword id="KW-0903">Direct protein sequencing</keyword>
<proteinExistence type="evidence at protein level"/>
<protein>
    <submittedName>
        <fullName>Cytochrome P450 cinnamate-4-hydroxylase</fullName>
    </submittedName>
</protein>
<accession>Q9S8R8</accession>